<proteinExistence type="predicted"/>
<accession>A0A0E9PAC1</accession>
<organism evidence="2">
    <name type="scientific">Anguilla anguilla</name>
    <name type="common">European freshwater eel</name>
    <name type="synonym">Muraena anguilla</name>
    <dbReference type="NCBI Taxonomy" id="7936"/>
    <lineage>
        <taxon>Eukaryota</taxon>
        <taxon>Metazoa</taxon>
        <taxon>Chordata</taxon>
        <taxon>Craniata</taxon>
        <taxon>Vertebrata</taxon>
        <taxon>Euteleostomi</taxon>
        <taxon>Actinopterygii</taxon>
        <taxon>Neopterygii</taxon>
        <taxon>Teleostei</taxon>
        <taxon>Anguilliformes</taxon>
        <taxon>Anguillidae</taxon>
        <taxon>Anguilla</taxon>
    </lineage>
</organism>
<reference evidence="2" key="1">
    <citation type="submission" date="2014-11" db="EMBL/GenBank/DDBJ databases">
        <authorList>
            <person name="Amaro Gonzalez C."/>
        </authorList>
    </citation>
    <scope>NUCLEOTIDE SEQUENCE</scope>
</reference>
<sequence>MRMCTLTTCKFLEIVIIQCNSLITANTCTPNPSKGHYSLLPPLPMHLPEAILCTISQMWSTIVDLHL</sequence>
<dbReference type="EMBL" id="GBXM01107567">
    <property type="protein sequence ID" value="JAH01010.1"/>
    <property type="molecule type" value="Transcribed_RNA"/>
</dbReference>
<reference evidence="2" key="2">
    <citation type="journal article" date="2015" name="Fish Shellfish Immunol.">
        <title>Early steps in the European eel (Anguilla anguilla)-Vibrio vulnificus interaction in the gills: Role of the RtxA13 toxin.</title>
        <authorList>
            <person name="Callol A."/>
            <person name="Pajuelo D."/>
            <person name="Ebbesson L."/>
            <person name="Teles M."/>
            <person name="MacKenzie S."/>
            <person name="Amaro C."/>
        </authorList>
    </citation>
    <scope>NUCLEOTIDE SEQUENCE</scope>
</reference>
<evidence type="ECO:0000256" key="1">
    <source>
        <dbReference type="SAM" id="SignalP"/>
    </source>
</evidence>
<protein>
    <submittedName>
        <fullName evidence="2">Uncharacterized protein</fullName>
    </submittedName>
</protein>
<evidence type="ECO:0000313" key="2">
    <source>
        <dbReference type="EMBL" id="JAH01010.1"/>
    </source>
</evidence>
<name>A0A0E9PAC1_ANGAN</name>
<feature type="signal peptide" evidence="1">
    <location>
        <begin position="1"/>
        <end position="19"/>
    </location>
</feature>
<dbReference type="AlphaFoldDB" id="A0A0E9PAC1"/>
<feature type="chain" id="PRO_5002430796" evidence="1">
    <location>
        <begin position="20"/>
        <end position="67"/>
    </location>
</feature>
<keyword evidence="1" id="KW-0732">Signal</keyword>